<dbReference type="PANTHER" id="PTHR40044:SF1">
    <property type="entry name" value="INTEGRAL MEMBRANE PROTEIN"/>
    <property type="match status" value="1"/>
</dbReference>
<organism evidence="2 3">
    <name type="scientific">Candidatus Fimicola merdigallinarum</name>
    <dbReference type="NCBI Taxonomy" id="2840819"/>
    <lineage>
        <taxon>Bacteria</taxon>
        <taxon>Bacillati</taxon>
        <taxon>Bacillota</taxon>
        <taxon>Clostridia</taxon>
        <taxon>Lachnospirales</taxon>
        <taxon>Lachnospiraceae</taxon>
        <taxon>Lachnospiraceae incertae sedis</taxon>
        <taxon>Candidatus Fimicola</taxon>
    </lineage>
</organism>
<feature type="transmembrane region" description="Helical" evidence="1">
    <location>
        <begin position="71"/>
        <end position="88"/>
    </location>
</feature>
<dbReference type="AlphaFoldDB" id="A0A9D9DXB6"/>
<keyword evidence="1" id="KW-0472">Membrane</keyword>
<feature type="transmembrane region" description="Helical" evidence="1">
    <location>
        <begin position="12"/>
        <end position="31"/>
    </location>
</feature>
<gene>
    <name evidence="2" type="ORF">IAC55_05275</name>
</gene>
<accession>A0A9D9DXB6</accession>
<proteinExistence type="predicted"/>
<feature type="transmembrane region" description="Helical" evidence="1">
    <location>
        <begin position="95"/>
        <end position="115"/>
    </location>
</feature>
<evidence type="ECO:0000313" key="3">
    <source>
        <dbReference type="Proteomes" id="UP000823611"/>
    </source>
</evidence>
<keyword evidence="1" id="KW-1133">Transmembrane helix</keyword>
<protein>
    <submittedName>
        <fullName evidence="2">QueT transporter family protein</fullName>
    </submittedName>
</protein>
<comment type="caution">
    <text evidence="2">The sequence shown here is derived from an EMBL/GenBank/DDBJ whole genome shotgun (WGS) entry which is preliminary data.</text>
</comment>
<evidence type="ECO:0000313" key="2">
    <source>
        <dbReference type="EMBL" id="MBO8434715.1"/>
    </source>
</evidence>
<dbReference type="Proteomes" id="UP000823611">
    <property type="component" value="Unassembled WGS sequence"/>
</dbReference>
<feature type="transmembrane region" description="Helical" evidence="1">
    <location>
        <begin position="121"/>
        <end position="147"/>
    </location>
</feature>
<dbReference type="EMBL" id="JADIMX010000103">
    <property type="protein sequence ID" value="MBO8434715.1"/>
    <property type="molecule type" value="Genomic_DNA"/>
</dbReference>
<name>A0A9D9DXB6_9FIRM</name>
<dbReference type="Pfam" id="PF06177">
    <property type="entry name" value="QueT"/>
    <property type="match status" value="1"/>
</dbReference>
<reference evidence="2" key="1">
    <citation type="submission" date="2020-10" db="EMBL/GenBank/DDBJ databases">
        <authorList>
            <person name="Gilroy R."/>
        </authorList>
    </citation>
    <scope>NUCLEOTIDE SEQUENCE</scope>
    <source>
        <strain evidence="2">F6-4510</strain>
    </source>
</reference>
<sequence length="159" mass="17629">MMNLNVKKLAIIGITAALYAVLTVAIAPIAYGPIQFRFSELMVLLVFINPIFAPGLVLGCAIANIFSPLGIIDVIFGTMGTLCTVIAISKTKSLFVATLWPTIFCIFVGFELWWISKLPFFYTTATVMLGEFVVVTIIGYPLFRYILKNKKVVSMLKEY</sequence>
<dbReference type="PIRSF" id="PIRSF031501">
    <property type="entry name" value="QueT"/>
    <property type="match status" value="1"/>
</dbReference>
<reference evidence="2" key="2">
    <citation type="journal article" date="2021" name="PeerJ">
        <title>Extensive microbial diversity within the chicken gut microbiome revealed by metagenomics and culture.</title>
        <authorList>
            <person name="Gilroy R."/>
            <person name="Ravi A."/>
            <person name="Getino M."/>
            <person name="Pursley I."/>
            <person name="Horton D.L."/>
            <person name="Alikhan N.F."/>
            <person name="Baker D."/>
            <person name="Gharbi K."/>
            <person name="Hall N."/>
            <person name="Watson M."/>
            <person name="Adriaenssens E.M."/>
            <person name="Foster-Nyarko E."/>
            <person name="Jarju S."/>
            <person name="Secka A."/>
            <person name="Antonio M."/>
            <person name="Oren A."/>
            <person name="Chaudhuri R.R."/>
            <person name="La Ragione R."/>
            <person name="Hildebrand F."/>
            <person name="Pallen M.J."/>
        </authorList>
    </citation>
    <scope>NUCLEOTIDE SEQUENCE</scope>
    <source>
        <strain evidence="2">F6-4510</strain>
    </source>
</reference>
<keyword evidence="1" id="KW-0812">Transmembrane</keyword>
<dbReference type="PANTHER" id="PTHR40044">
    <property type="entry name" value="INTEGRAL MEMBRANE PROTEIN-RELATED"/>
    <property type="match status" value="1"/>
</dbReference>
<feature type="transmembrane region" description="Helical" evidence="1">
    <location>
        <begin position="43"/>
        <end position="65"/>
    </location>
</feature>
<dbReference type="InterPro" id="IPR010387">
    <property type="entry name" value="QueT"/>
</dbReference>
<evidence type="ECO:0000256" key="1">
    <source>
        <dbReference type="SAM" id="Phobius"/>
    </source>
</evidence>